<organism evidence="1 2">
    <name type="scientific">Caballeronia novacaledonica</name>
    <dbReference type="NCBI Taxonomy" id="1544861"/>
    <lineage>
        <taxon>Bacteria</taxon>
        <taxon>Pseudomonadati</taxon>
        <taxon>Pseudomonadota</taxon>
        <taxon>Betaproteobacteria</taxon>
        <taxon>Burkholderiales</taxon>
        <taxon>Burkholderiaceae</taxon>
        <taxon>Caballeronia</taxon>
    </lineage>
</organism>
<gene>
    <name evidence="1" type="ORF">CBA19CS22_14015</name>
</gene>
<dbReference type="EMBL" id="BPUR01000006">
    <property type="protein sequence ID" value="GJH17667.1"/>
    <property type="molecule type" value="Genomic_DNA"/>
</dbReference>
<keyword evidence="2" id="KW-1185">Reference proteome</keyword>
<reference evidence="1" key="1">
    <citation type="submission" date="2021-09" db="EMBL/GenBank/DDBJ databases">
        <title>Isolation and characterization of 3-chlorobenzoate degrading bacteria from soils in Shizuoka.</title>
        <authorList>
            <person name="Ifat A."/>
            <person name="Ogawa N."/>
            <person name="Kimbara K."/>
            <person name="Moriuchi R."/>
            <person name="Dohra H."/>
            <person name="Shintani M."/>
        </authorList>
    </citation>
    <scope>NUCLEOTIDE SEQUENCE</scope>
    <source>
        <strain evidence="1">19CS2-2</strain>
    </source>
</reference>
<evidence type="ECO:0000313" key="1">
    <source>
        <dbReference type="EMBL" id="GJH17667.1"/>
    </source>
</evidence>
<protein>
    <submittedName>
        <fullName evidence="1">Uncharacterized protein</fullName>
    </submittedName>
</protein>
<sequence>MQQNIPGRLTVREAVLDLMRRLDMTSVFANPGSTELPMFRDFPSDFRYVLGLQEAVVVGMADGYAQATGNAVLVNLHSAAGVGNAMQWATFSRPSGTVRH</sequence>
<proteinExistence type="predicted"/>
<name>A0ACB5QRX6_9BURK</name>
<comment type="caution">
    <text evidence="1">The sequence shown here is derived from an EMBL/GenBank/DDBJ whole genome shotgun (WGS) entry which is preliminary data.</text>
</comment>
<dbReference type="Proteomes" id="UP001055013">
    <property type="component" value="Unassembled WGS sequence"/>
</dbReference>
<evidence type="ECO:0000313" key="2">
    <source>
        <dbReference type="Proteomes" id="UP001055013"/>
    </source>
</evidence>
<accession>A0ACB5QRX6</accession>